<keyword evidence="2" id="KW-1185">Reference proteome</keyword>
<name>A0A392U855_9FABA</name>
<sequence>RDLKVTQLVDDEGRWKLEVLVACLPVSLLHKIAAIPPPEESAGADSAYCIEDIAGSFSISDVYHALCRFDDGNGVANWKHI</sequence>
<protein>
    <submittedName>
        <fullName evidence="1">Uncharacterized protein</fullName>
    </submittedName>
</protein>
<dbReference type="Proteomes" id="UP000265520">
    <property type="component" value="Unassembled WGS sequence"/>
</dbReference>
<comment type="caution">
    <text evidence="1">The sequence shown here is derived from an EMBL/GenBank/DDBJ whole genome shotgun (WGS) entry which is preliminary data.</text>
</comment>
<dbReference type="EMBL" id="LXQA010739534">
    <property type="protein sequence ID" value="MCI68610.1"/>
    <property type="molecule type" value="Genomic_DNA"/>
</dbReference>
<reference evidence="1 2" key="1">
    <citation type="journal article" date="2018" name="Front. Plant Sci.">
        <title>Red Clover (Trifolium pratense) and Zigzag Clover (T. medium) - A Picture of Genomic Similarities and Differences.</title>
        <authorList>
            <person name="Dluhosova J."/>
            <person name="Istvanek J."/>
            <person name="Nedelnik J."/>
            <person name="Repkova J."/>
        </authorList>
    </citation>
    <scope>NUCLEOTIDE SEQUENCE [LARGE SCALE GENOMIC DNA]</scope>
    <source>
        <strain evidence="2">cv. 10/8</strain>
        <tissue evidence="1">Leaf</tissue>
    </source>
</reference>
<dbReference type="AlphaFoldDB" id="A0A392U855"/>
<feature type="non-terminal residue" evidence="1">
    <location>
        <position position="81"/>
    </location>
</feature>
<evidence type="ECO:0000313" key="1">
    <source>
        <dbReference type="EMBL" id="MCI68610.1"/>
    </source>
</evidence>
<evidence type="ECO:0000313" key="2">
    <source>
        <dbReference type="Proteomes" id="UP000265520"/>
    </source>
</evidence>
<feature type="non-terminal residue" evidence="1">
    <location>
        <position position="1"/>
    </location>
</feature>
<organism evidence="1 2">
    <name type="scientific">Trifolium medium</name>
    <dbReference type="NCBI Taxonomy" id="97028"/>
    <lineage>
        <taxon>Eukaryota</taxon>
        <taxon>Viridiplantae</taxon>
        <taxon>Streptophyta</taxon>
        <taxon>Embryophyta</taxon>
        <taxon>Tracheophyta</taxon>
        <taxon>Spermatophyta</taxon>
        <taxon>Magnoliopsida</taxon>
        <taxon>eudicotyledons</taxon>
        <taxon>Gunneridae</taxon>
        <taxon>Pentapetalae</taxon>
        <taxon>rosids</taxon>
        <taxon>fabids</taxon>
        <taxon>Fabales</taxon>
        <taxon>Fabaceae</taxon>
        <taxon>Papilionoideae</taxon>
        <taxon>50 kb inversion clade</taxon>
        <taxon>NPAAA clade</taxon>
        <taxon>Hologalegina</taxon>
        <taxon>IRL clade</taxon>
        <taxon>Trifolieae</taxon>
        <taxon>Trifolium</taxon>
    </lineage>
</organism>
<accession>A0A392U855</accession>
<proteinExistence type="predicted"/>